<dbReference type="SUPFAM" id="SSF55874">
    <property type="entry name" value="ATPase domain of HSP90 chaperone/DNA topoisomerase II/histidine kinase"/>
    <property type="match status" value="1"/>
</dbReference>
<dbReference type="AlphaFoldDB" id="A0A059ZS39"/>
<evidence type="ECO:0000256" key="5">
    <source>
        <dbReference type="ARBA" id="ARBA00022679"/>
    </source>
</evidence>
<dbReference type="EC" id="2.7.13.3" evidence="3"/>
<dbReference type="PROSITE" id="PS50109">
    <property type="entry name" value="HIS_KIN"/>
    <property type="match status" value="1"/>
</dbReference>
<dbReference type="CDD" id="cd06225">
    <property type="entry name" value="HAMP"/>
    <property type="match status" value="1"/>
</dbReference>
<dbReference type="Proteomes" id="UP000005522">
    <property type="component" value="Chromosome"/>
</dbReference>
<dbReference type="InterPro" id="IPR005467">
    <property type="entry name" value="His_kinase_dom"/>
</dbReference>
<evidence type="ECO:0000256" key="7">
    <source>
        <dbReference type="ARBA" id="ARBA00023012"/>
    </source>
</evidence>
<dbReference type="SMART" id="SM00388">
    <property type="entry name" value="HisKA"/>
    <property type="match status" value="1"/>
</dbReference>
<evidence type="ECO:0000256" key="3">
    <source>
        <dbReference type="ARBA" id="ARBA00012438"/>
    </source>
</evidence>
<dbReference type="SMART" id="SM00387">
    <property type="entry name" value="HATPase_c"/>
    <property type="match status" value="1"/>
</dbReference>
<sequence>MSVVKGLETDGSWAAGVPVDSRQGGSIPRRVRAAALLIFLMVVLLVALALQAIHSLGSSSDVLLDTALPVQRQLLEIRDTQGQAEFYRRLAGVLPHSGYERTFRALVQREQQELQELLPIVQNRHPELGSRIMALSKALADYGRAGVQTKDGKAGQAGVDAALADLHASLRKLFTRESEQAAVARTRAVWLLYLLVAVTAALALWIPWRVAVALTRPLAEIRRALEDLGAGRATRLVREGPQEIRDLAASIETMQSRLREEERLRHLFLSQVSHELKTPLASARSGAELMLSERLGKLSQAQREVLEIISRQVQELYLAIQEMLDMHALQAQSLEYAVTDLELATQLQELCGRMQPLLDRRQQKMEIAVDAGLQVRADPKRLLQILSNLVSNAHKYSVSGDTIRVAARAEGAGVRIQVRDHGPGIPEALLGRVFERFFQVSASSNLPRGTGLGLAIARELVLAQHGEIRVRNHPQGGLSAEVWLPAPPPREAQP</sequence>
<evidence type="ECO:0000313" key="11">
    <source>
        <dbReference type="EMBL" id="AIA54313.1"/>
    </source>
</evidence>
<dbReference type="InterPro" id="IPR003661">
    <property type="entry name" value="HisK_dim/P_dom"/>
</dbReference>
<reference evidence="11 12" key="1">
    <citation type="journal article" date="2009" name="J. Bacteriol.">
        <title>Draft genome sequence of the extremely acidophilic bacterium Acidithiobacillus caldus ATCC 51756 reveals metabolic versatility in the genus Acidithiobacillus.</title>
        <authorList>
            <person name="Valdes J."/>
            <person name="Quatrini R."/>
            <person name="Hallberg K."/>
            <person name="Dopson M."/>
            <person name="Valenzuela P.D."/>
            <person name="Holmes D.S."/>
        </authorList>
    </citation>
    <scope>NUCLEOTIDE SEQUENCE [LARGE SCALE GENOMIC DNA]</scope>
    <source>
        <strain evidence="12">ATCC 51756 / DSM 8584 / KU</strain>
    </source>
</reference>
<dbReference type="CDD" id="cd00082">
    <property type="entry name" value="HisKA"/>
    <property type="match status" value="1"/>
</dbReference>
<dbReference type="InterPro" id="IPR003594">
    <property type="entry name" value="HATPase_dom"/>
</dbReference>
<comment type="catalytic activity">
    <reaction evidence="1">
        <text>ATP + protein L-histidine = ADP + protein N-phospho-L-histidine.</text>
        <dbReference type="EC" id="2.7.13.3"/>
    </reaction>
</comment>
<protein>
    <recommendedName>
        <fullName evidence="3">histidine kinase</fullName>
        <ecNumber evidence="3">2.7.13.3</ecNumber>
    </recommendedName>
</protein>
<organism evidence="11 12">
    <name type="scientific">Acidithiobacillus caldus (strain ATCC 51756 / DSM 8584 / KU)</name>
    <dbReference type="NCBI Taxonomy" id="637389"/>
    <lineage>
        <taxon>Bacteria</taxon>
        <taxon>Pseudomonadati</taxon>
        <taxon>Pseudomonadota</taxon>
        <taxon>Acidithiobacillia</taxon>
        <taxon>Acidithiobacillales</taxon>
        <taxon>Acidithiobacillaceae</taxon>
        <taxon>Acidithiobacillus</taxon>
    </lineage>
</organism>
<dbReference type="Pfam" id="PF00512">
    <property type="entry name" value="HisKA"/>
    <property type="match status" value="1"/>
</dbReference>
<comment type="subcellular location">
    <subcellularLocation>
        <location evidence="2">Membrane</location>
    </subcellularLocation>
</comment>
<keyword evidence="8" id="KW-0472">Membrane</keyword>
<evidence type="ECO:0000256" key="8">
    <source>
        <dbReference type="SAM" id="Phobius"/>
    </source>
</evidence>
<dbReference type="Gene3D" id="3.30.565.10">
    <property type="entry name" value="Histidine kinase-like ATPase, C-terminal domain"/>
    <property type="match status" value="1"/>
</dbReference>
<dbReference type="InterPro" id="IPR036097">
    <property type="entry name" value="HisK_dim/P_sf"/>
</dbReference>
<dbReference type="RefSeq" id="WP_004870506.1">
    <property type="nucleotide sequence ID" value="NZ_CP005986.1"/>
</dbReference>
<dbReference type="SUPFAM" id="SSF47384">
    <property type="entry name" value="Homodimeric domain of signal transducing histidine kinase"/>
    <property type="match status" value="1"/>
</dbReference>
<evidence type="ECO:0000259" key="9">
    <source>
        <dbReference type="PROSITE" id="PS50109"/>
    </source>
</evidence>
<dbReference type="GO" id="GO:0000155">
    <property type="term" value="F:phosphorelay sensor kinase activity"/>
    <property type="evidence" value="ECO:0007669"/>
    <property type="project" value="InterPro"/>
</dbReference>
<dbReference type="Pfam" id="PF00672">
    <property type="entry name" value="HAMP"/>
    <property type="match status" value="1"/>
</dbReference>
<dbReference type="EMBL" id="CP005986">
    <property type="protein sequence ID" value="AIA54313.1"/>
    <property type="molecule type" value="Genomic_DNA"/>
</dbReference>
<dbReference type="Gene3D" id="6.10.340.10">
    <property type="match status" value="1"/>
</dbReference>
<keyword evidence="6 11" id="KW-0418">Kinase</keyword>
<dbReference type="CDD" id="cd00075">
    <property type="entry name" value="HATPase"/>
    <property type="match status" value="1"/>
</dbReference>
<dbReference type="KEGG" id="acz:Acaty_c0423"/>
<proteinExistence type="predicted"/>
<feature type="domain" description="Histidine kinase" evidence="9">
    <location>
        <begin position="271"/>
        <end position="488"/>
    </location>
</feature>
<accession>A0A059ZS39</accession>
<keyword evidence="7" id="KW-0902">Two-component regulatory system</keyword>
<keyword evidence="5 11" id="KW-0808">Transferase</keyword>
<feature type="transmembrane region" description="Helical" evidence="8">
    <location>
        <begin position="31"/>
        <end position="50"/>
    </location>
</feature>
<keyword evidence="8" id="KW-0812">Transmembrane</keyword>
<feature type="domain" description="HAMP" evidence="10">
    <location>
        <begin position="212"/>
        <end position="263"/>
    </location>
</feature>
<dbReference type="SMART" id="SM00304">
    <property type="entry name" value="HAMP"/>
    <property type="match status" value="1"/>
</dbReference>
<dbReference type="PRINTS" id="PR00344">
    <property type="entry name" value="BCTRLSENSOR"/>
</dbReference>
<evidence type="ECO:0000256" key="2">
    <source>
        <dbReference type="ARBA" id="ARBA00004370"/>
    </source>
</evidence>
<feature type="transmembrane region" description="Helical" evidence="8">
    <location>
        <begin position="188"/>
        <end position="208"/>
    </location>
</feature>
<dbReference type="InterPro" id="IPR036890">
    <property type="entry name" value="HATPase_C_sf"/>
</dbReference>
<dbReference type="GO" id="GO:0016020">
    <property type="term" value="C:membrane"/>
    <property type="evidence" value="ECO:0007669"/>
    <property type="project" value="UniProtKB-SubCell"/>
</dbReference>
<evidence type="ECO:0000256" key="4">
    <source>
        <dbReference type="ARBA" id="ARBA00022553"/>
    </source>
</evidence>
<name>A0A059ZS39_ACICK</name>
<dbReference type="GeneID" id="92930439"/>
<dbReference type="PANTHER" id="PTHR43711:SF1">
    <property type="entry name" value="HISTIDINE KINASE 1"/>
    <property type="match status" value="1"/>
</dbReference>
<dbReference type="InterPro" id="IPR003660">
    <property type="entry name" value="HAMP_dom"/>
</dbReference>
<dbReference type="InterPro" id="IPR004358">
    <property type="entry name" value="Sig_transdc_His_kin-like_C"/>
</dbReference>
<dbReference type="InterPro" id="IPR050736">
    <property type="entry name" value="Sensor_HK_Regulatory"/>
</dbReference>
<dbReference type="HOGENOM" id="CLU_000445_89_23_6"/>
<keyword evidence="11" id="KW-0813">Transport</keyword>
<dbReference type="Gene3D" id="1.10.287.130">
    <property type="match status" value="1"/>
</dbReference>
<evidence type="ECO:0000256" key="1">
    <source>
        <dbReference type="ARBA" id="ARBA00000085"/>
    </source>
</evidence>
<keyword evidence="4" id="KW-0597">Phosphoprotein</keyword>
<evidence type="ECO:0000313" key="12">
    <source>
        <dbReference type="Proteomes" id="UP000005522"/>
    </source>
</evidence>
<gene>
    <name evidence="11" type="ORF">Acaty_c0423</name>
</gene>
<dbReference type="GO" id="GO:0034220">
    <property type="term" value="P:monoatomic ion transmembrane transport"/>
    <property type="evidence" value="ECO:0007669"/>
    <property type="project" value="UniProtKB-KW"/>
</dbReference>
<keyword evidence="11" id="KW-0406">Ion transport</keyword>
<evidence type="ECO:0000256" key="6">
    <source>
        <dbReference type="ARBA" id="ARBA00022777"/>
    </source>
</evidence>
<keyword evidence="11" id="KW-0407">Ion channel</keyword>
<keyword evidence="8" id="KW-1133">Transmembrane helix</keyword>
<dbReference type="PANTHER" id="PTHR43711">
    <property type="entry name" value="TWO-COMPONENT HISTIDINE KINASE"/>
    <property type="match status" value="1"/>
</dbReference>
<dbReference type="eggNOG" id="COG2205">
    <property type="taxonomic scope" value="Bacteria"/>
</dbReference>
<dbReference type="PROSITE" id="PS50885">
    <property type="entry name" value="HAMP"/>
    <property type="match status" value="1"/>
</dbReference>
<dbReference type="Pfam" id="PF02518">
    <property type="entry name" value="HATPase_c"/>
    <property type="match status" value="1"/>
</dbReference>
<evidence type="ECO:0000259" key="10">
    <source>
        <dbReference type="PROSITE" id="PS50885"/>
    </source>
</evidence>